<reference evidence="6" key="1">
    <citation type="submission" date="2023-11" db="EMBL/GenBank/DDBJ databases">
        <authorList>
            <person name="Alioto T."/>
            <person name="Alioto T."/>
            <person name="Gomez Garrido J."/>
        </authorList>
    </citation>
    <scope>NUCLEOTIDE SEQUENCE</scope>
</reference>
<evidence type="ECO:0000259" key="4">
    <source>
        <dbReference type="Pfam" id="PF05378"/>
    </source>
</evidence>
<dbReference type="InterPro" id="IPR045079">
    <property type="entry name" value="Oxoprolinase-like"/>
</dbReference>
<dbReference type="InterPro" id="IPR002821">
    <property type="entry name" value="Hydantoinase_A"/>
</dbReference>
<feature type="domain" description="Hydantoinase B/oxoprolinase" evidence="3">
    <location>
        <begin position="740"/>
        <end position="1257"/>
    </location>
</feature>
<gene>
    <name evidence="6" type="ORF">LECACI_7A000048</name>
</gene>
<dbReference type="InterPro" id="IPR049517">
    <property type="entry name" value="ACX-like_C"/>
</dbReference>
<dbReference type="PANTHER" id="PTHR11365:SF23">
    <property type="entry name" value="HYPOTHETICAL 5-OXOPROLINASE (EUROFUNG)-RELATED"/>
    <property type="match status" value="1"/>
</dbReference>
<evidence type="ECO:0000259" key="2">
    <source>
        <dbReference type="Pfam" id="PF01968"/>
    </source>
</evidence>
<protein>
    <submittedName>
        <fullName evidence="6">Hydantoin utilization a</fullName>
    </submittedName>
</protein>
<organism evidence="6 7">
    <name type="scientific">Lecanosticta acicola</name>
    <dbReference type="NCBI Taxonomy" id="111012"/>
    <lineage>
        <taxon>Eukaryota</taxon>
        <taxon>Fungi</taxon>
        <taxon>Dikarya</taxon>
        <taxon>Ascomycota</taxon>
        <taxon>Pezizomycotina</taxon>
        <taxon>Dothideomycetes</taxon>
        <taxon>Dothideomycetidae</taxon>
        <taxon>Mycosphaerellales</taxon>
        <taxon>Mycosphaerellaceae</taxon>
        <taxon>Lecanosticta</taxon>
    </lineage>
</organism>
<dbReference type="Pfam" id="PF02538">
    <property type="entry name" value="Hydantoinase_B"/>
    <property type="match status" value="1"/>
</dbReference>
<dbReference type="Proteomes" id="UP001296104">
    <property type="component" value="Unassembled WGS sequence"/>
</dbReference>
<dbReference type="EMBL" id="CAVMBE010000001">
    <property type="protein sequence ID" value="CAK3738055.1"/>
    <property type="molecule type" value="Genomic_DNA"/>
</dbReference>
<comment type="caution">
    <text evidence="6">The sequence shown here is derived from an EMBL/GenBank/DDBJ whole genome shotgun (WGS) entry which is preliminary data.</text>
</comment>
<evidence type="ECO:0000313" key="7">
    <source>
        <dbReference type="Proteomes" id="UP001296104"/>
    </source>
</evidence>
<dbReference type="Pfam" id="PF05378">
    <property type="entry name" value="Hydant_A_N"/>
    <property type="match status" value="1"/>
</dbReference>
<dbReference type="Pfam" id="PF19278">
    <property type="entry name" value="Hydant_A_C"/>
    <property type="match status" value="1"/>
</dbReference>
<dbReference type="PANTHER" id="PTHR11365">
    <property type="entry name" value="5-OXOPROLINASE RELATED"/>
    <property type="match status" value="1"/>
</dbReference>
<evidence type="ECO:0000256" key="1">
    <source>
        <dbReference type="ARBA" id="ARBA00010403"/>
    </source>
</evidence>
<feature type="domain" description="Hydantoinase/oxoprolinase N-terminal" evidence="4">
    <location>
        <begin position="12"/>
        <end position="193"/>
    </location>
</feature>
<dbReference type="GO" id="GO:0006749">
    <property type="term" value="P:glutathione metabolic process"/>
    <property type="evidence" value="ECO:0007669"/>
    <property type="project" value="TreeGrafter"/>
</dbReference>
<comment type="similarity">
    <text evidence="1">Belongs to the oxoprolinase family.</text>
</comment>
<proteinExistence type="inferred from homology"/>
<dbReference type="GO" id="GO:0017168">
    <property type="term" value="F:5-oxoprolinase (ATP-hydrolyzing) activity"/>
    <property type="evidence" value="ECO:0007669"/>
    <property type="project" value="TreeGrafter"/>
</dbReference>
<name>A0AAI8VUH8_9PEZI</name>
<dbReference type="InterPro" id="IPR003692">
    <property type="entry name" value="Hydantoinase_B"/>
</dbReference>
<accession>A0AAI8VUH8</accession>
<evidence type="ECO:0000259" key="3">
    <source>
        <dbReference type="Pfam" id="PF02538"/>
    </source>
</evidence>
<dbReference type="GO" id="GO:0005829">
    <property type="term" value="C:cytosol"/>
    <property type="evidence" value="ECO:0007669"/>
    <property type="project" value="TreeGrafter"/>
</dbReference>
<feature type="domain" description="Hydantoinase A/oxoprolinase" evidence="2">
    <location>
        <begin position="215"/>
        <end position="499"/>
    </location>
</feature>
<sequence length="1382" mass="149900">MASTTSVTDTYRLGVDVGGTFTDACVFSPKGVIYRAKVPSTPHDQSIGVKDSIDKVRAIIEAEEKFTGKFGALHHGSTVATNALLEGKGVPAALIVTQGHKDVLVARRSQIPGGLASWINWDPPAPLIPLERTLQVPERIGVDGEEVRPVDKEALRKELLTVKGKVQAVTVSLLNSWVSGEHEKQVGEIVKEVLGDEVEVSLSHEVLPELGEYERTVTAAANSVVKPEVKRYMKGLSNKLNQDTPTVRILKSDGGLTNLDLAGNLPVNILMSGPAGGVRGITSIIANATEHKNLITLDMGGTSTDVALIANAQPSLRRETMVGDLAVRSPSVDVRTIGAGGGSLAFYSKLTDTLRVGPESSGAVPGPACYGRGGTQATVTDANLVLGYLPETLLGGEFKLDVAAAIAAVGKLAKEMGKTLYETAEAIIDLANEAIYAALRLVSVERGHNPADFALVAFGGAGPMCANGVGKLLGAWPVIVPAAPGILCAQGDATTKMSHELSTSFIHLLSKTTMETLRAEYGTLKDRCQATMIEALDSKDPTLETVYAAALRYKGQALELGITLSEEDLAQPMESFGKIAHEKFDKLHEQQFSYTLDNFPLELTRLTVTVVDASPDIEIPRISAAETTTPPESAIIEKKTIVVQGKEHEATFWNRSAISKAGFKVPGPAVVVEMDSNTLIAPGFEGEVDAVGNICISPTPGNEMPSFKSRFESTVEDQTQEQKEEEARKVVQDIPTVPTLIASSLASIRQEMDTLMLRCSMSPAIREQQDEFNVITDAAGKMLVGQFGSFIGQFLKIWNHKLDKGEVDQIEEGDVFITNDVYEVEGAVSHLNDVIVLLPIFFEHKLVGWAANFGHFTDVQGQVPGSMSINAQTIFDDGLQIPTMKLFERGKMNRSIVELMCRNSRQPEWLRSDLLALISACRTAATRVCELCSRFGPEVYAASTDTLLERTRSAVSKIVEEHMTDEESTFVDFVDDDGHGKGPFALKCTLSKPAKNRLKFDWHGTSPQASSSINYYLSETMFKMFVGYYLLTVHAPYTIPNDGFHDLVDVDIPLGSIIKPVRPAALSCRTHFLGRTMDIMQALFGQKNSAFMTAAGFSDSPHFFYSGFKPNGEWYQLYQIAFGGVPARPKGDGPDCHCLFPAIKSVPTESIELNFPVRLEVNEAVADTGGAGFNRGGNAQRTMYRFLSAGEFSLHDDRWLTKPWGVRGGKPGSRSKKAIHRVDGTVELLPSKCDHVKVKPGDLLEWQTWGGGGLGDPLTRPAETVALEVRRRLVTIPGAKENYGVIVHPETLELDFAATEILRADIEKAEAGVGGDDKAKADLLYDRGGTVAELVARCRAETGMDPPVPQWEEEVYGPHVALEYVQEWYRKGREGGYQVWGV</sequence>
<evidence type="ECO:0000259" key="5">
    <source>
        <dbReference type="Pfam" id="PF19278"/>
    </source>
</evidence>
<dbReference type="Pfam" id="PF01968">
    <property type="entry name" value="Hydantoinase_A"/>
    <property type="match status" value="1"/>
</dbReference>
<feature type="domain" description="Acetophenone carboxylase-like C-terminal" evidence="5">
    <location>
        <begin position="513"/>
        <end position="689"/>
    </location>
</feature>
<keyword evidence="7" id="KW-1185">Reference proteome</keyword>
<dbReference type="InterPro" id="IPR008040">
    <property type="entry name" value="Hydant_A_N"/>
</dbReference>
<evidence type="ECO:0000313" key="6">
    <source>
        <dbReference type="EMBL" id="CAK3738055.1"/>
    </source>
</evidence>